<gene>
    <name evidence="4" type="ORF">FD24_GL001385</name>
</gene>
<evidence type="ECO:0000256" key="3">
    <source>
        <dbReference type="RuleBase" id="RU000363"/>
    </source>
</evidence>
<comment type="similarity">
    <text evidence="1 3">Belongs to the short-chain dehydrogenases/reductases (SDR) family.</text>
</comment>
<reference evidence="4 5" key="1">
    <citation type="journal article" date="2015" name="Genome Announc.">
        <title>Expanding the biotechnology potential of lactobacilli through comparative genomics of 213 strains and associated genera.</title>
        <authorList>
            <person name="Sun Z."/>
            <person name="Harris H.M."/>
            <person name="McCann A."/>
            <person name="Guo C."/>
            <person name="Argimon S."/>
            <person name="Zhang W."/>
            <person name="Yang X."/>
            <person name="Jeffery I.B."/>
            <person name="Cooney J.C."/>
            <person name="Kagawa T.F."/>
            <person name="Liu W."/>
            <person name="Song Y."/>
            <person name="Salvetti E."/>
            <person name="Wrobel A."/>
            <person name="Rasinkangas P."/>
            <person name="Parkhill J."/>
            <person name="Rea M.C."/>
            <person name="O'Sullivan O."/>
            <person name="Ritari J."/>
            <person name="Douillard F.P."/>
            <person name="Paul Ross R."/>
            <person name="Yang R."/>
            <person name="Briner A.E."/>
            <person name="Felis G.E."/>
            <person name="de Vos W.M."/>
            <person name="Barrangou R."/>
            <person name="Klaenhammer T.R."/>
            <person name="Caufield P.W."/>
            <person name="Cui Y."/>
            <person name="Zhang H."/>
            <person name="O'Toole P.W."/>
        </authorList>
    </citation>
    <scope>NUCLEOTIDE SEQUENCE [LARGE SCALE GENOMIC DNA]</scope>
    <source>
        <strain evidence="4 5">DSM 20314</strain>
    </source>
</reference>
<evidence type="ECO:0000313" key="4">
    <source>
        <dbReference type="EMBL" id="KRK26589.1"/>
    </source>
</evidence>
<evidence type="ECO:0000313" key="5">
    <source>
        <dbReference type="Proteomes" id="UP000051020"/>
    </source>
</evidence>
<dbReference type="InterPro" id="IPR036291">
    <property type="entry name" value="NAD(P)-bd_dom_sf"/>
</dbReference>
<dbReference type="PRINTS" id="PR00080">
    <property type="entry name" value="SDRFAMILY"/>
</dbReference>
<dbReference type="GO" id="GO:0016616">
    <property type="term" value="F:oxidoreductase activity, acting on the CH-OH group of donors, NAD or NADP as acceptor"/>
    <property type="evidence" value="ECO:0007669"/>
    <property type="project" value="UniProtKB-ARBA"/>
</dbReference>
<dbReference type="PANTHER" id="PTHR43115">
    <property type="entry name" value="DEHYDROGENASE/REDUCTASE SDR FAMILY MEMBER 11"/>
    <property type="match status" value="1"/>
</dbReference>
<dbReference type="EMBL" id="AZCU01000002">
    <property type="protein sequence ID" value="KRK26589.1"/>
    <property type="molecule type" value="Genomic_DNA"/>
</dbReference>
<accession>A0A837REJ5</accession>
<dbReference type="Proteomes" id="UP000051020">
    <property type="component" value="Unassembled WGS sequence"/>
</dbReference>
<evidence type="ECO:0000256" key="1">
    <source>
        <dbReference type="ARBA" id="ARBA00006484"/>
    </source>
</evidence>
<dbReference type="Pfam" id="PF00106">
    <property type="entry name" value="adh_short"/>
    <property type="match status" value="1"/>
</dbReference>
<evidence type="ECO:0000256" key="2">
    <source>
        <dbReference type="ARBA" id="ARBA00023002"/>
    </source>
</evidence>
<organism evidence="4 5">
    <name type="scientific">Lactiplantibacillus pentosus DSM 20314</name>
    <dbReference type="NCBI Taxonomy" id="1423791"/>
    <lineage>
        <taxon>Bacteria</taxon>
        <taxon>Bacillati</taxon>
        <taxon>Bacillota</taxon>
        <taxon>Bacilli</taxon>
        <taxon>Lactobacillales</taxon>
        <taxon>Lactobacillaceae</taxon>
        <taxon>Lactiplantibacillus</taxon>
    </lineage>
</organism>
<dbReference type="AlphaFoldDB" id="A0A837REJ5"/>
<protein>
    <submittedName>
        <fullName evidence="4">2-hydroxycyclohexanecarboxyl-coa dehydrogenase</fullName>
    </submittedName>
</protein>
<sequence>MKAMSINEKVIIITGASSGIGAATVKVLTQQHAKLVIGARRLERLESLKQALPNATIVPQQVDVTNYEDVQALVQTALDRFGRVDAFYNNAGIMPVNAMSVGARDEWQQILDVNVTGVLNGIAAVLPTMIKQQHGHILATDSVAGHIAVPDHVVYSGSKFAVRAIMEGLRQEQYQNNIRTTLISPGSVATELYQSIADKTHQQAEIDIEKQLGIDPVNIAQAVAFAINAPESVAVNEMVIRPTKQAI</sequence>
<dbReference type="PRINTS" id="PR00081">
    <property type="entry name" value="GDHRDH"/>
</dbReference>
<dbReference type="PROSITE" id="PS00061">
    <property type="entry name" value="ADH_SHORT"/>
    <property type="match status" value="1"/>
</dbReference>
<dbReference type="InterPro" id="IPR002347">
    <property type="entry name" value="SDR_fam"/>
</dbReference>
<name>A0A837REJ5_LACPE</name>
<dbReference type="InterPro" id="IPR020904">
    <property type="entry name" value="Sc_DH/Rdtase_CS"/>
</dbReference>
<proteinExistence type="inferred from homology"/>
<dbReference type="SUPFAM" id="SSF51735">
    <property type="entry name" value="NAD(P)-binding Rossmann-fold domains"/>
    <property type="match status" value="1"/>
</dbReference>
<dbReference type="FunFam" id="3.40.50.720:FF:000047">
    <property type="entry name" value="NADP-dependent L-serine/L-allo-threonine dehydrogenase"/>
    <property type="match status" value="1"/>
</dbReference>
<comment type="caution">
    <text evidence="4">The sequence shown here is derived from an EMBL/GenBank/DDBJ whole genome shotgun (WGS) entry which is preliminary data.</text>
</comment>
<keyword evidence="2" id="KW-0560">Oxidoreductase</keyword>
<dbReference type="PANTHER" id="PTHR43115:SF4">
    <property type="entry name" value="DEHYDROGENASE_REDUCTASE SDR FAMILY MEMBER 11"/>
    <property type="match status" value="1"/>
</dbReference>
<dbReference type="Gene3D" id="3.40.50.720">
    <property type="entry name" value="NAD(P)-binding Rossmann-like Domain"/>
    <property type="match status" value="1"/>
</dbReference>